<evidence type="ECO:0000313" key="2">
    <source>
        <dbReference type="EMBL" id="MFC6838387.1"/>
    </source>
</evidence>
<sequence>MSPDPDRRPEAVVKRQTEAYNEGDIEAFTACYAEDAVIERLDAEGVVANGDDEIHDQYRELFEMLPELTCGVTDEFTFGEYVACKERVTGTDDPVVALAVYLVRDDVIQHLWLGGEP</sequence>
<keyword evidence="3" id="KW-1185">Reference proteome</keyword>
<evidence type="ECO:0000313" key="3">
    <source>
        <dbReference type="Proteomes" id="UP001596406"/>
    </source>
</evidence>
<feature type="domain" description="SnoaL-like" evidence="1">
    <location>
        <begin position="13"/>
        <end position="105"/>
    </location>
</feature>
<dbReference type="Proteomes" id="UP001596406">
    <property type="component" value="Unassembled WGS sequence"/>
</dbReference>
<dbReference type="EMBL" id="JBHSXM010000005">
    <property type="protein sequence ID" value="MFC6838387.1"/>
    <property type="molecule type" value="Genomic_DNA"/>
</dbReference>
<dbReference type="RefSeq" id="WP_304450077.1">
    <property type="nucleotide sequence ID" value="NZ_JARRAH010000005.1"/>
</dbReference>
<dbReference type="SUPFAM" id="SSF54427">
    <property type="entry name" value="NTF2-like"/>
    <property type="match status" value="1"/>
</dbReference>
<accession>A0ABD5UCT1</accession>
<dbReference type="InterPro" id="IPR037401">
    <property type="entry name" value="SnoaL-like"/>
</dbReference>
<dbReference type="AlphaFoldDB" id="A0ABD5UCT1"/>
<gene>
    <name evidence="2" type="ORF">ACFQHK_18045</name>
</gene>
<organism evidence="2 3">
    <name type="scientific">Halomarina ordinaria</name>
    <dbReference type="NCBI Taxonomy" id="3033939"/>
    <lineage>
        <taxon>Archaea</taxon>
        <taxon>Methanobacteriati</taxon>
        <taxon>Methanobacteriota</taxon>
        <taxon>Stenosarchaea group</taxon>
        <taxon>Halobacteria</taxon>
        <taxon>Halobacteriales</taxon>
        <taxon>Natronomonadaceae</taxon>
        <taxon>Halomarina</taxon>
    </lineage>
</organism>
<reference evidence="2 3" key="1">
    <citation type="journal article" date="2019" name="Int. J. Syst. Evol. Microbiol.">
        <title>The Global Catalogue of Microorganisms (GCM) 10K type strain sequencing project: providing services to taxonomists for standard genome sequencing and annotation.</title>
        <authorList>
            <consortium name="The Broad Institute Genomics Platform"/>
            <consortium name="The Broad Institute Genome Sequencing Center for Infectious Disease"/>
            <person name="Wu L."/>
            <person name="Ma J."/>
        </authorList>
    </citation>
    <scope>NUCLEOTIDE SEQUENCE [LARGE SCALE GENOMIC DNA]</scope>
    <source>
        <strain evidence="2 3">PSRA2</strain>
    </source>
</reference>
<evidence type="ECO:0000259" key="1">
    <source>
        <dbReference type="Pfam" id="PF12680"/>
    </source>
</evidence>
<dbReference type="Gene3D" id="3.10.450.50">
    <property type="match status" value="1"/>
</dbReference>
<dbReference type="InterPro" id="IPR032710">
    <property type="entry name" value="NTF2-like_dom_sf"/>
</dbReference>
<comment type="caution">
    <text evidence="2">The sequence shown here is derived from an EMBL/GenBank/DDBJ whole genome shotgun (WGS) entry which is preliminary data.</text>
</comment>
<dbReference type="Pfam" id="PF12680">
    <property type="entry name" value="SnoaL_2"/>
    <property type="match status" value="1"/>
</dbReference>
<name>A0ABD5UCT1_9EURY</name>
<proteinExistence type="predicted"/>
<protein>
    <submittedName>
        <fullName evidence="2">Nuclear transport factor 2 family protein</fullName>
    </submittedName>
</protein>